<dbReference type="AlphaFoldDB" id="A0A4C1WVH3"/>
<comment type="caution">
    <text evidence="1">The sequence shown here is derived from an EMBL/GenBank/DDBJ whole genome shotgun (WGS) entry which is preliminary data.</text>
</comment>
<dbReference type="Proteomes" id="UP000299102">
    <property type="component" value="Unassembled WGS sequence"/>
</dbReference>
<name>A0A4C1WVH3_EUMVA</name>
<dbReference type="EMBL" id="BGZK01000641">
    <property type="protein sequence ID" value="GBP54239.1"/>
    <property type="molecule type" value="Genomic_DNA"/>
</dbReference>
<reference evidence="1 2" key="1">
    <citation type="journal article" date="2019" name="Commun. Biol.">
        <title>The bagworm genome reveals a unique fibroin gene that provides high tensile strength.</title>
        <authorList>
            <person name="Kono N."/>
            <person name="Nakamura H."/>
            <person name="Ohtoshi R."/>
            <person name="Tomita M."/>
            <person name="Numata K."/>
            <person name="Arakawa K."/>
        </authorList>
    </citation>
    <scope>NUCLEOTIDE SEQUENCE [LARGE SCALE GENOMIC DNA]</scope>
</reference>
<sequence>MYTVVNSTIKPSEKGVSQSLAHGDTSPHRTHYYLRTVYYYIYGMAWRSVATPESVAALSPRPLPLPGRVVSVMYHPVTQYLVSPGAVAAANDGDVRRLTSARDARAIRTLFT</sequence>
<proteinExistence type="predicted"/>
<protein>
    <submittedName>
        <fullName evidence="1">Uncharacterized protein</fullName>
    </submittedName>
</protein>
<accession>A0A4C1WVH3</accession>
<gene>
    <name evidence="1" type="ORF">EVAR_43264_1</name>
</gene>
<evidence type="ECO:0000313" key="1">
    <source>
        <dbReference type="EMBL" id="GBP54239.1"/>
    </source>
</evidence>
<evidence type="ECO:0000313" key="2">
    <source>
        <dbReference type="Proteomes" id="UP000299102"/>
    </source>
</evidence>
<keyword evidence="2" id="KW-1185">Reference proteome</keyword>
<organism evidence="1 2">
    <name type="scientific">Eumeta variegata</name>
    <name type="common">Bagworm moth</name>
    <name type="synonym">Eumeta japonica</name>
    <dbReference type="NCBI Taxonomy" id="151549"/>
    <lineage>
        <taxon>Eukaryota</taxon>
        <taxon>Metazoa</taxon>
        <taxon>Ecdysozoa</taxon>
        <taxon>Arthropoda</taxon>
        <taxon>Hexapoda</taxon>
        <taxon>Insecta</taxon>
        <taxon>Pterygota</taxon>
        <taxon>Neoptera</taxon>
        <taxon>Endopterygota</taxon>
        <taxon>Lepidoptera</taxon>
        <taxon>Glossata</taxon>
        <taxon>Ditrysia</taxon>
        <taxon>Tineoidea</taxon>
        <taxon>Psychidae</taxon>
        <taxon>Oiketicinae</taxon>
        <taxon>Eumeta</taxon>
    </lineage>
</organism>